<dbReference type="WBParaSite" id="SPAL_0001097500.1">
    <property type="protein sequence ID" value="SPAL_0001097500.1"/>
    <property type="gene ID" value="SPAL_0001097500"/>
</dbReference>
<keyword evidence="2" id="KW-1185">Reference proteome</keyword>
<evidence type="ECO:0000313" key="3">
    <source>
        <dbReference type="WBParaSite" id="SPAL_0001097500.1"/>
    </source>
</evidence>
<accession>A0A0N5BYX6</accession>
<keyword evidence="1" id="KW-0732">Signal</keyword>
<protein>
    <submittedName>
        <fullName evidence="3">C40 family peptidase</fullName>
    </submittedName>
</protein>
<feature type="chain" id="PRO_5005895190" evidence="1">
    <location>
        <begin position="21"/>
        <end position="202"/>
    </location>
</feature>
<dbReference type="Proteomes" id="UP000046392">
    <property type="component" value="Unplaced"/>
</dbReference>
<name>A0A0N5BYX6_STREA</name>
<evidence type="ECO:0000256" key="1">
    <source>
        <dbReference type="SAM" id="SignalP"/>
    </source>
</evidence>
<proteinExistence type="predicted"/>
<dbReference type="AlphaFoldDB" id="A0A0N5BYX6"/>
<evidence type="ECO:0000313" key="2">
    <source>
        <dbReference type="Proteomes" id="UP000046392"/>
    </source>
</evidence>
<feature type="signal peptide" evidence="1">
    <location>
        <begin position="1"/>
        <end position="20"/>
    </location>
</feature>
<reference evidence="3" key="1">
    <citation type="submission" date="2017-02" db="UniProtKB">
        <authorList>
            <consortium name="WormBaseParasite"/>
        </authorList>
    </citation>
    <scope>IDENTIFICATION</scope>
</reference>
<organism evidence="2 3">
    <name type="scientific">Strongyloides papillosus</name>
    <name type="common">Intestinal threadworm</name>
    <dbReference type="NCBI Taxonomy" id="174720"/>
    <lineage>
        <taxon>Eukaryota</taxon>
        <taxon>Metazoa</taxon>
        <taxon>Ecdysozoa</taxon>
        <taxon>Nematoda</taxon>
        <taxon>Chromadorea</taxon>
        <taxon>Rhabditida</taxon>
        <taxon>Tylenchina</taxon>
        <taxon>Panagrolaimomorpha</taxon>
        <taxon>Strongyloidoidea</taxon>
        <taxon>Strongyloididae</taxon>
        <taxon>Strongyloides</taxon>
    </lineage>
</organism>
<sequence>MNKILQLFWILASYSTIIESIDLDRLFENPFSYKDYDYTTVIQKYTIKGGTKLVAVKCSNQQRSVKNTRNNLQVSLNYTPYKEEDENKKIMSYDGNFYWLVHRIENSEVEDIHCGLLIVNHDEYFVGYKITLNNGDNVTISEGQSLSNLPHGNTYILSRNGGLLSYSSGNQISEGDLLYTFNVGNTNHGIYQVSEAINIAKV</sequence>